<dbReference type="AlphaFoldDB" id="A0A915KS32"/>
<proteinExistence type="predicted"/>
<name>A0A915KS32_ROMCU</name>
<reference evidence="2" key="1">
    <citation type="submission" date="2022-11" db="UniProtKB">
        <authorList>
            <consortium name="WormBaseParasite"/>
        </authorList>
    </citation>
    <scope>IDENTIFICATION</scope>
</reference>
<accession>A0A915KS32</accession>
<dbReference type="WBParaSite" id="nRc.2.0.1.t40458-RA">
    <property type="protein sequence ID" value="nRc.2.0.1.t40458-RA"/>
    <property type="gene ID" value="nRc.2.0.1.g40458"/>
</dbReference>
<protein>
    <submittedName>
        <fullName evidence="2">Uncharacterized protein</fullName>
    </submittedName>
</protein>
<organism evidence="1 2">
    <name type="scientific">Romanomermis culicivorax</name>
    <name type="common">Nematode worm</name>
    <dbReference type="NCBI Taxonomy" id="13658"/>
    <lineage>
        <taxon>Eukaryota</taxon>
        <taxon>Metazoa</taxon>
        <taxon>Ecdysozoa</taxon>
        <taxon>Nematoda</taxon>
        <taxon>Enoplea</taxon>
        <taxon>Dorylaimia</taxon>
        <taxon>Mermithida</taxon>
        <taxon>Mermithoidea</taxon>
        <taxon>Mermithidae</taxon>
        <taxon>Romanomermis</taxon>
    </lineage>
</organism>
<dbReference type="Proteomes" id="UP000887565">
    <property type="component" value="Unplaced"/>
</dbReference>
<keyword evidence="1" id="KW-1185">Reference proteome</keyword>
<evidence type="ECO:0000313" key="2">
    <source>
        <dbReference type="WBParaSite" id="nRc.2.0.1.t40458-RA"/>
    </source>
</evidence>
<evidence type="ECO:0000313" key="1">
    <source>
        <dbReference type="Proteomes" id="UP000887565"/>
    </source>
</evidence>
<sequence length="67" mass="7522">MHYFCPEDFTFKTASATNDVTCAKCRPVRYARTGEREGVTVVTHLGNGYFDSSTKGYNSERECSELS</sequence>